<dbReference type="SUPFAM" id="SSF48403">
    <property type="entry name" value="Ankyrin repeat"/>
    <property type="match status" value="1"/>
</dbReference>
<keyword evidence="4" id="KW-0446">Lipid-binding</keyword>
<organism evidence="7 8">
    <name type="scientific">Anopheles merus</name>
    <name type="common">Mosquito</name>
    <dbReference type="NCBI Taxonomy" id="30066"/>
    <lineage>
        <taxon>Eukaryota</taxon>
        <taxon>Metazoa</taxon>
        <taxon>Ecdysozoa</taxon>
        <taxon>Arthropoda</taxon>
        <taxon>Hexapoda</taxon>
        <taxon>Insecta</taxon>
        <taxon>Pterygota</taxon>
        <taxon>Neoptera</taxon>
        <taxon>Endopterygota</taxon>
        <taxon>Diptera</taxon>
        <taxon>Nematocera</taxon>
        <taxon>Culicoidea</taxon>
        <taxon>Culicidae</taxon>
        <taxon>Anophelinae</taxon>
        <taxon>Anopheles</taxon>
    </lineage>
</organism>
<protein>
    <recommendedName>
        <fullName evidence="1">Acyl-CoA-binding domain-containing protein 6</fullName>
    </recommendedName>
</protein>
<dbReference type="VEuPathDB" id="VectorBase:AMEM21_016006"/>
<dbReference type="PROSITE" id="PS51228">
    <property type="entry name" value="ACB_2"/>
    <property type="match status" value="1"/>
</dbReference>
<dbReference type="EnsemblMetazoa" id="AMEM003681-RA">
    <property type="protein sequence ID" value="AMEM003681-PA"/>
    <property type="gene ID" value="AMEM003681"/>
</dbReference>
<evidence type="ECO:0000256" key="1">
    <source>
        <dbReference type="ARBA" id="ARBA00018419"/>
    </source>
</evidence>
<dbReference type="PRINTS" id="PR00689">
    <property type="entry name" value="ACOABINDINGP"/>
</dbReference>
<dbReference type="PANTHER" id="PTHR24119">
    <property type="entry name" value="ACYL-COA-BINDING DOMAIN-CONTAINING PROTEIN 6"/>
    <property type="match status" value="1"/>
</dbReference>
<dbReference type="STRING" id="30066.A0A182UU47"/>
<accession>A0A182UU47</accession>
<dbReference type="Gene3D" id="1.20.80.10">
    <property type="match status" value="1"/>
</dbReference>
<dbReference type="AlphaFoldDB" id="A0A182UU47"/>
<dbReference type="InterPro" id="IPR035984">
    <property type="entry name" value="Acyl-CoA-binding_sf"/>
</dbReference>
<name>A0A182UU47_ANOME</name>
<evidence type="ECO:0000259" key="6">
    <source>
        <dbReference type="PROSITE" id="PS51228"/>
    </source>
</evidence>
<feature type="repeat" description="ANK" evidence="5">
    <location>
        <begin position="202"/>
        <end position="234"/>
    </location>
</feature>
<dbReference type="InterPro" id="IPR002110">
    <property type="entry name" value="Ankyrin_rpt"/>
</dbReference>
<evidence type="ECO:0000256" key="3">
    <source>
        <dbReference type="ARBA" id="ARBA00023043"/>
    </source>
</evidence>
<evidence type="ECO:0000313" key="7">
    <source>
        <dbReference type="EnsemblMetazoa" id="AMEM003681-PA"/>
    </source>
</evidence>
<keyword evidence="8" id="KW-1185">Reference proteome</keyword>
<keyword evidence="2" id="KW-0677">Repeat</keyword>
<keyword evidence="3 5" id="KW-0040">ANK repeat</keyword>
<dbReference type="Pfam" id="PF12796">
    <property type="entry name" value="Ank_2"/>
    <property type="match status" value="1"/>
</dbReference>
<dbReference type="PROSITE" id="PS50088">
    <property type="entry name" value="ANK_REPEAT"/>
    <property type="match status" value="2"/>
</dbReference>
<dbReference type="Gene3D" id="1.25.40.20">
    <property type="entry name" value="Ankyrin repeat-containing domain"/>
    <property type="match status" value="1"/>
</dbReference>
<proteinExistence type="predicted"/>
<dbReference type="InterPro" id="IPR036770">
    <property type="entry name" value="Ankyrin_rpt-contain_sf"/>
</dbReference>
<evidence type="ECO:0000313" key="8">
    <source>
        <dbReference type="Proteomes" id="UP000075903"/>
    </source>
</evidence>
<dbReference type="VEuPathDB" id="VectorBase:AMEM003681"/>
<dbReference type="InterPro" id="IPR000582">
    <property type="entry name" value="Acyl-CoA-binding_protein"/>
</dbReference>
<dbReference type="Pfam" id="PF00887">
    <property type="entry name" value="ACBP"/>
    <property type="match status" value="1"/>
</dbReference>
<dbReference type="InterPro" id="IPR014352">
    <property type="entry name" value="FERM/acyl-CoA-bd_prot_sf"/>
</dbReference>
<dbReference type="Proteomes" id="UP000075903">
    <property type="component" value="Unassembled WGS sequence"/>
</dbReference>
<dbReference type="GO" id="GO:0000062">
    <property type="term" value="F:fatty-acyl-CoA binding"/>
    <property type="evidence" value="ECO:0007669"/>
    <property type="project" value="InterPro"/>
</dbReference>
<dbReference type="PROSITE" id="PS50297">
    <property type="entry name" value="ANK_REP_REGION"/>
    <property type="match status" value="2"/>
</dbReference>
<dbReference type="SMART" id="SM00248">
    <property type="entry name" value="ANK"/>
    <property type="match status" value="2"/>
</dbReference>
<evidence type="ECO:0000256" key="5">
    <source>
        <dbReference type="PROSITE-ProRule" id="PRU00023"/>
    </source>
</evidence>
<reference evidence="7" key="1">
    <citation type="submission" date="2020-05" db="UniProtKB">
        <authorList>
            <consortium name="EnsemblMetazoa"/>
        </authorList>
    </citation>
    <scope>IDENTIFICATION</scope>
    <source>
        <strain evidence="7">MAF</strain>
    </source>
</reference>
<feature type="domain" description="ACB" evidence="6">
    <location>
        <begin position="16"/>
        <end position="101"/>
    </location>
</feature>
<dbReference type="PANTHER" id="PTHR24119:SF0">
    <property type="entry name" value="ACYL-COA-BINDING DOMAIN-CONTAINING PROTEIN 6"/>
    <property type="match status" value="1"/>
</dbReference>
<evidence type="ECO:0000256" key="4">
    <source>
        <dbReference type="ARBA" id="ARBA00023121"/>
    </source>
</evidence>
<evidence type="ECO:0000256" key="2">
    <source>
        <dbReference type="ARBA" id="ARBA00022737"/>
    </source>
</evidence>
<dbReference type="SUPFAM" id="SSF47027">
    <property type="entry name" value="Acyl-CoA binding protein"/>
    <property type="match status" value="1"/>
</dbReference>
<sequence length="442" mass="48567">MADLSDELEETTASPLEESFARATKYIERSTDQFKQEQLLQFYGLYKQATVGPCNTPKPAIYSMAARAKWYAWDKVRQLDPADARQEYVRLLDELAPSWCERRGSPGAPEPAWVSVSRPKRLSECSLPDDGTARSLVDRIKADDLDGVRAMLGDNGEPAALVNGLDDEGMAAIHWAADRGNVDILTRLLAVDGIDINLRAADGQTALHYASSCGNVECLQLLLQHGADRTIRDEEGETCSDGSVTRYTTFVSTVCSPVLNCFSAIDCAPSISMLAISSSRNCLIMVGLASNTSPTVCSMMSKVQRWSRQGRKLIVATICRITSRISDWIFFSAFGTAGSSPCSPSYVGWMLKSQRSTTSLLSTVTMHIVTLVIIRFMIKSANDPITGEEVEMSIQRQQTKQSDDGLPWTCSMIKSMYSLMRESRETIIGTPLYSIGRKSLAG</sequence>
<feature type="repeat" description="ANK" evidence="5">
    <location>
        <begin position="168"/>
        <end position="201"/>
    </location>
</feature>